<reference evidence="2 3" key="1">
    <citation type="journal article" date="2007" name="Science">
        <title>The Chlamydomonas genome reveals the evolution of key animal and plant functions.</title>
        <authorList>
            <person name="Merchant S.S."/>
            <person name="Prochnik S.E."/>
            <person name="Vallon O."/>
            <person name="Harris E.H."/>
            <person name="Karpowicz S.J."/>
            <person name="Witman G.B."/>
            <person name="Terry A."/>
            <person name="Salamov A."/>
            <person name="Fritz-Laylin L.K."/>
            <person name="Marechal-Drouard L."/>
            <person name="Marshall W.F."/>
            <person name="Qu L.H."/>
            <person name="Nelson D.R."/>
            <person name="Sanderfoot A.A."/>
            <person name="Spalding M.H."/>
            <person name="Kapitonov V.V."/>
            <person name="Ren Q."/>
            <person name="Ferris P."/>
            <person name="Lindquist E."/>
            <person name="Shapiro H."/>
            <person name="Lucas S.M."/>
            <person name="Grimwood J."/>
            <person name="Schmutz J."/>
            <person name="Cardol P."/>
            <person name="Cerutti H."/>
            <person name="Chanfreau G."/>
            <person name="Chen C.L."/>
            <person name="Cognat V."/>
            <person name="Croft M.T."/>
            <person name="Dent R."/>
            <person name="Dutcher S."/>
            <person name="Fernandez E."/>
            <person name="Fukuzawa H."/>
            <person name="Gonzalez-Ballester D."/>
            <person name="Gonzalez-Halphen D."/>
            <person name="Hallmann A."/>
            <person name="Hanikenne M."/>
            <person name="Hippler M."/>
            <person name="Inwood W."/>
            <person name="Jabbari K."/>
            <person name="Kalanon M."/>
            <person name="Kuras R."/>
            <person name="Lefebvre P.A."/>
            <person name="Lemaire S.D."/>
            <person name="Lobanov A.V."/>
            <person name="Lohr M."/>
            <person name="Manuell A."/>
            <person name="Meier I."/>
            <person name="Mets L."/>
            <person name="Mittag M."/>
            <person name="Mittelmeier T."/>
            <person name="Moroney J.V."/>
            <person name="Moseley J."/>
            <person name="Napoli C."/>
            <person name="Nedelcu A.M."/>
            <person name="Niyogi K."/>
            <person name="Novoselov S.V."/>
            <person name="Paulsen I.T."/>
            <person name="Pazour G."/>
            <person name="Purton S."/>
            <person name="Ral J.P."/>
            <person name="Riano-Pachon D.M."/>
            <person name="Riekhof W."/>
            <person name="Rymarquis L."/>
            <person name="Schroda M."/>
            <person name="Stern D."/>
            <person name="Umen J."/>
            <person name="Willows R."/>
            <person name="Wilson N."/>
            <person name="Zimmer S.L."/>
            <person name="Allmer J."/>
            <person name="Balk J."/>
            <person name="Bisova K."/>
            <person name="Chen C.J."/>
            <person name="Elias M."/>
            <person name="Gendler K."/>
            <person name="Hauser C."/>
            <person name="Lamb M.R."/>
            <person name="Ledford H."/>
            <person name="Long J.C."/>
            <person name="Minagawa J."/>
            <person name="Page M.D."/>
            <person name="Pan J."/>
            <person name="Pootakham W."/>
            <person name="Roje S."/>
            <person name="Rose A."/>
            <person name="Stahlberg E."/>
            <person name="Terauchi A.M."/>
            <person name="Yang P."/>
            <person name="Ball S."/>
            <person name="Bowler C."/>
            <person name="Dieckmann C.L."/>
            <person name="Gladyshev V.N."/>
            <person name="Green P."/>
            <person name="Jorgensen R."/>
            <person name="Mayfield S."/>
            <person name="Mueller-Roeber B."/>
            <person name="Rajamani S."/>
            <person name="Sayre R.T."/>
            <person name="Brokstein P."/>
            <person name="Dubchak I."/>
            <person name="Goodstein D."/>
            <person name="Hornick L."/>
            <person name="Huang Y.W."/>
            <person name="Jhaveri J."/>
            <person name="Luo Y."/>
            <person name="Martinez D."/>
            <person name="Ngau W.C."/>
            <person name="Otillar B."/>
            <person name="Poliakov A."/>
            <person name="Porter A."/>
            <person name="Szajkowski L."/>
            <person name="Werner G."/>
            <person name="Zhou K."/>
            <person name="Grigoriev I.V."/>
            <person name="Rokhsar D.S."/>
            <person name="Grossman A.R."/>
        </authorList>
    </citation>
    <scope>NUCLEOTIDE SEQUENCE [LARGE SCALE GENOMIC DNA]</scope>
    <source>
        <strain evidence="3">CC-503</strain>
    </source>
</reference>
<protein>
    <submittedName>
        <fullName evidence="2">Uncharacterized protein</fullName>
    </submittedName>
</protein>
<feature type="region of interest" description="Disordered" evidence="1">
    <location>
        <begin position="56"/>
        <end position="82"/>
    </location>
</feature>
<sequence length="82" mass="8801">MGTPPAPLPADFCPAVRPPSIHPPPRVPSPSQSCVHWEGNGLTFTHAARVAPRLATPHAPRPTLTYSRSRTLYSERPSAVAL</sequence>
<dbReference type="EMBL" id="CM008968">
    <property type="protein sequence ID" value="PNW80692.1"/>
    <property type="molecule type" value="Genomic_DNA"/>
</dbReference>
<dbReference type="Gramene" id="PNW80692">
    <property type="protein sequence ID" value="PNW80692"/>
    <property type="gene ID" value="CHLRE_07g325980v5"/>
</dbReference>
<name>A0A2K3DJI8_CHLRE</name>
<evidence type="ECO:0000313" key="2">
    <source>
        <dbReference type="EMBL" id="PNW80692.1"/>
    </source>
</evidence>
<accession>A0A2K3DJI8</accession>
<dbReference type="Proteomes" id="UP000006906">
    <property type="component" value="Chromosome 7"/>
</dbReference>
<gene>
    <name evidence="2" type="ORF">CHLRE_07g325980v5</name>
</gene>
<evidence type="ECO:0000256" key="1">
    <source>
        <dbReference type="SAM" id="MobiDB-lite"/>
    </source>
</evidence>
<proteinExistence type="predicted"/>
<dbReference type="AlphaFoldDB" id="A0A2K3DJI8"/>
<evidence type="ECO:0000313" key="3">
    <source>
        <dbReference type="Proteomes" id="UP000006906"/>
    </source>
</evidence>
<dbReference type="GeneID" id="66054021"/>
<dbReference type="InParanoid" id="A0A2K3DJI8"/>
<dbReference type="KEGG" id="cre:CHLRE_07g325980v5"/>
<keyword evidence="3" id="KW-1185">Reference proteome</keyword>
<dbReference type="RefSeq" id="XP_042922659.1">
    <property type="nucleotide sequence ID" value="XM_043064091.1"/>
</dbReference>
<organism evidence="2 3">
    <name type="scientific">Chlamydomonas reinhardtii</name>
    <name type="common">Chlamydomonas smithii</name>
    <dbReference type="NCBI Taxonomy" id="3055"/>
    <lineage>
        <taxon>Eukaryota</taxon>
        <taxon>Viridiplantae</taxon>
        <taxon>Chlorophyta</taxon>
        <taxon>core chlorophytes</taxon>
        <taxon>Chlorophyceae</taxon>
        <taxon>CS clade</taxon>
        <taxon>Chlamydomonadales</taxon>
        <taxon>Chlamydomonadaceae</taxon>
        <taxon>Chlamydomonas</taxon>
    </lineage>
</organism>